<dbReference type="Pfam" id="PF09955">
    <property type="entry name" value="DUF2189"/>
    <property type="match status" value="1"/>
</dbReference>
<reference evidence="2" key="2">
    <citation type="journal article" date="2021" name="Syst. Appl. Microbiol.">
        <title>Roseomonas hellenica sp. nov., isolated from roots of wild-growing Alkanna tinctoria.</title>
        <authorList>
            <person name="Rat A."/>
            <person name="Naranjo H.D."/>
            <person name="Lebbe L."/>
            <person name="Cnockaert M."/>
            <person name="Krigas N."/>
            <person name="Grigoriadou K."/>
            <person name="Maloupa E."/>
            <person name="Willems A."/>
        </authorList>
    </citation>
    <scope>NUCLEOTIDE SEQUENCE</scope>
    <source>
        <strain evidence="2">LMG 28251</strain>
    </source>
</reference>
<evidence type="ECO:0000256" key="1">
    <source>
        <dbReference type="SAM" id="Phobius"/>
    </source>
</evidence>
<dbReference type="AlphaFoldDB" id="A0AAF1JYH4"/>
<dbReference type="Proteomes" id="UP001196068">
    <property type="component" value="Unassembled WGS sequence"/>
</dbReference>
<feature type="transmembrane region" description="Helical" evidence="1">
    <location>
        <begin position="169"/>
        <end position="196"/>
    </location>
</feature>
<feature type="transmembrane region" description="Helical" evidence="1">
    <location>
        <begin position="114"/>
        <end position="133"/>
    </location>
</feature>
<proteinExistence type="predicted"/>
<protein>
    <submittedName>
        <fullName evidence="2">DUF2189 domain-containing protein</fullName>
    </submittedName>
</protein>
<feature type="transmembrane region" description="Helical" evidence="1">
    <location>
        <begin position="44"/>
        <end position="63"/>
    </location>
</feature>
<comment type="caution">
    <text evidence="2">The sequence shown here is derived from an EMBL/GenBank/DDBJ whole genome shotgun (WGS) entry which is preliminary data.</text>
</comment>
<dbReference type="InterPro" id="IPR018692">
    <property type="entry name" value="DUF2189"/>
</dbReference>
<feature type="transmembrane region" description="Helical" evidence="1">
    <location>
        <begin position="220"/>
        <end position="249"/>
    </location>
</feature>
<keyword evidence="1" id="KW-0812">Transmembrane</keyword>
<keyword evidence="1" id="KW-0472">Membrane</keyword>
<organism evidence="2 3">
    <name type="scientific">Plastoroseomonas arctica</name>
    <dbReference type="NCBI Taxonomy" id="1509237"/>
    <lineage>
        <taxon>Bacteria</taxon>
        <taxon>Pseudomonadati</taxon>
        <taxon>Pseudomonadota</taxon>
        <taxon>Alphaproteobacteria</taxon>
        <taxon>Acetobacterales</taxon>
        <taxon>Acetobacteraceae</taxon>
        <taxon>Plastoroseomonas</taxon>
    </lineage>
</organism>
<keyword evidence="1" id="KW-1133">Transmembrane helix</keyword>
<dbReference type="EMBL" id="JAAEDH010000014">
    <property type="protein sequence ID" value="MBR0655975.1"/>
    <property type="molecule type" value="Genomic_DNA"/>
</dbReference>
<accession>A0AAF1JYH4</accession>
<gene>
    <name evidence="2" type="ORF">GXW79_12910</name>
</gene>
<evidence type="ECO:0000313" key="2">
    <source>
        <dbReference type="EMBL" id="MBR0655975.1"/>
    </source>
</evidence>
<feature type="transmembrane region" description="Helical" evidence="1">
    <location>
        <begin position="69"/>
        <end position="93"/>
    </location>
</feature>
<name>A0AAF1JYH4_9PROT</name>
<keyword evidence="3" id="KW-1185">Reference proteome</keyword>
<sequence length="262" mass="27514">MVDGIAVAQGATVAEPAVRKIGINDLFDALGKGWRDFQAAPTQLIFLAVIYPVIGALAARAAWGGDLMTLFFPLVSGFALMGPILALGVYELSRRREQGKEVSAFDALAVRHSAALPSILVLGLVLVVLFIAWVVAARVILHATLGSGAFAHPMDFLARVFGTSEGWELIIIGHTVGAIFATIVLAVTVVSFPLLLDRNPGLGVAVRTSLRAVAANPVTMAIWGVIIAALLIAGSATLFVGLAVAMPVLGHATWHLYRHVVV</sequence>
<dbReference type="RefSeq" id="WP_211874819.1">
    <property type="nucleotide sequence ID" value="NZ_JAAEDH010000014.1"/>
</dbReference>
<reference evidence="2" key="1">
    <citation type="submission" date="2020-01" db="EMBL/GenBank/DDBJ databases">
        <authorList>
            <person name="Rat A."/>
        </authorList>
    </citation>
    <scope>NUCLEOTIDE SEQUENCE</scope>
    <source>
        <strain evidence="2">LMG 28251</strain>
    </source>
</reference>
<evidence type="ECO:0000313" key="3">
    <source>
        <dbReference type="Proteomes" id="UP001196068"/>
    </source>
</evidence>